<proteinExistence type="predicted"/>
<dbReference type="AlphaFoldDB" id="U5D0H7"/>
<evidence type="ECO:0000313" key="1">
    <source>
        <dbReference type="EMBL" id="ERN15929.1"/>
    </source>
</evidence>
<dbReference type="OMA" id="IMTARIG"/>
<dbReference type="InterPro" id="IPR032675">
    <property type="entry name" value="LRR_dom_sf"/>
</dbReference>
<accession>U5D0H7</accession>
<dbReference type="PANTHER" id="PTHR38926">
    <property type="entry name" value="F-BOX DOMAIN CONTAINING PROTEIN, EXPRESSED"/>
    <property type="match status" value="1"/>
</dbReference>
<dbReference type="HOGENOM" id="CLU_128421_0_0_1"/>
<gene>
    <name evidence="1" type="ORF">AMTR_s00039p00230040</name>
</gene>
<dbReference type="Proteomes" id="UP000017836">
    <property type="component" value="Unassembled WGS sequence"/>
</dbReference>
<dbReference type="Gramene" id="ERN15929">
    <property type="protein sequence ID" value="ERN15929"/>
    <property type="gene ID" value="AMTR_s00039p00230040"/>
</dbReference>
<organism evidence="1 2">
    <name type="scientific">Amborella trichopoda</name>
    <dbReference type="NCBI Taxonomy" id="13333"/>
    <lineage>
        <taxon>Eukaryota</taxon>
        <taxon>Viridiplantae</taxon>
        <taxon>Streptophyta</taxon>
        <taxon>Embryophyta</taxon>
        <taxon>Tracheophyta</taxon>
        <taxon>Spermatophyta</taxon>
        <taxon>Magnoliopsida</taxon>
        <taxon>Amborellales</taxon>
        <taxon>Amborellaceae</taxon>
        <taxon>Amborella</taxon>
    </lineage>
</organism>
<reference evidence="2" key="1">
    <citation type="journal article" date="2013" name="Science">
        <title>The Amborella genome and the evolution of flowering plants.</title>
        <authorList>
            <consortium name="Amborella Genome Project"/>
        </authorList>
    </citation>
    <scope>NUCLEOTIDE SEQUENCE [LARGE SCALE GENOMIC DNA]</scope>
</reference>
<evidence type="ECO:0000313" key="2">
    <source>
        <dbReference type="Proteomes" id="UP000017836"/>
    </source>
</evidence>
<dbReference type="GO" id="GO:1905761">
    <property type="term" value="F:SCF ubiquitin ligase complex binding"/>
    <property type="evidence" value="ECO:0000318"/>
    <property type="project" value="GO_Central"/>
</dbReference>
<dbReference type="Gene3D" id="3.80.10.10">
    <property type="entry name" value="Ribonuclease Inhibitor"/>
    <property type="match status" value="1"/>
</dbReference>
<name>U5D0H7_AMBTC</name>
<dbReference type="EMBL" id="KI392495">
    <property type="protein sequence ID" value="ERN15929.1"/>
    <property type="molecule type" value="Genomic_DNA"/>
</dbReference>
<dbReference type="InterPro" id="IPR006553">
    <property type="entry name" value="Leu-rich_rpt_Cys-con_subtyp"/>
</dbReference>
<keyword evidence="2" id="KW-1185">Reference proteome</keyword>
<dbReference type="PANTHER" id="PTHR38926:SF5">
    <property type="entry name" value="F-BOX AND LEUCINE-RICH REPEAT PROTEIN 6"/>
    <property type="match status" value="1"/>
</dbReference>
<dbReference type="SMART" id="SM00367">
    <property type="entry name" value="LRR_CC"/>
    <property type="match status" value="4"/>
</dbReference>
<evidence type="ECO:0008006" key="3">
    <source>
        <dbReference type="Google" id="ProtNLM"/>
    </source>
</evidence>
<protein>
    <recommendedName>
        <fullName evidence="3">COI1 F-box domain-containing protein</fullName>
    </recommendedName>
</protein>
<dbReference type="STRING" id="13333.U5D0H7"/>
<sequence length="180" mass="20321">MAARREWYPLLESLSLRNCASVSSKAVCQVLKSCKELKLLDLGGSYCLNARAIQEVEGMCPKLVGLNYGGHINLEMGQAIGKSFPNLKWLNLRGSGIDRYGLQSILESCKGLEYLNVMGCPRLTLSSTLTNKVAGLLEFKCSHFSYFYNHDHGNDYNHDHAYGYNHDHGYDHFGYDLWYP</sequence>
<dbReference type="SUPFAM" id="SSF52047">
    <property type="entry name" value="RNI-like"/>
    <property type="match status" value="1"/>
</dbReference>